<evidence type="ECO:0000256" key="2">
    <source>
        <dbReference type="PROSITE-ProRule" id="PRU00335"/>
    </source>
</evidence>
<name>A0A6N2UDJ9_9ACTO</name>
<evidence type="ECO:0000313" key="5">
    <source>
        <dbReference type="EMBL" id="VYT13506.1"/>
    </source>
</evidence>
<dbReference type="PROSITE" id="PS50977">
    <property type="entry name" value="HTH_TETR_2"/>
    <property type="match status" value="1"/>
</dbReference>
<gene>
    <name evidence="5" type="ORF">AOLFYP35_01673</name>
</gene>
<feature type="DNA-binding region" description="H-T-H motif" evidence="2">
    <location>
        <begin position="53"/>
        <end position="72"/>
    </location>
</feature>
<dbReference type="Gene3D" id="1.10.357.10">
    <property type="entry name" value="Tetracycline Repressor, domain 2"/>
    <property type="match status" value="1"/>
</dbReference>
<dbReference type="Pfam" id="PF00440">
    <property type="entry name" value="TetR_N"/>
    <property type="match status" value="1"/>
</dbReference>
<accession>A0A6N2UDJ9</accession>
<protein>
    <submittedName>
        <fullName evidence="5">Bacterial regulatory proteins, tetR family</fullName>
    </submittedName>
</protein>
<feature type="domain" description="HTH tetR-type" evidence="4">
    <location>
        <begin position="30"/>
        <end position="90"/>
    </location>
</feature>
<dbReference type="InterPro" id="IPR009057">
    <property type="entry name" value="Homeodomain-like_sf"/>
</dbReference>
<evidence type="ECO:0000259" key="4">
    <source>
        <dbReference type="PROSITE" id="PS50977"/>
    </source>
</evidence>
<dbReference type="InterPro" id="IPR001647">
    <property type="entry name" value="HTH_TetR"/>
</dbReference>
<dbReference type="EMBL" id="CACRSM010000003">
    <property type="protein sequence ID" value="VYT13506.1"/>
    <property type="molecule type" value="Genomic_DNA"/>
</dbReference>
<evidence type="ECO:0000256" key="3">
    <source>
        <dbReference type="SAM" id="MobiDB-lite"/>
    </source>
</evidence>
<feature type="region of interest" description="Disordered" evidence="3">
    <location>
        <begin position="1"/>
        <end position="26"/>
    </location>
</feature>
<keyword evidence="1 2" id="KW-0238">DNA-binding</keyword>
<dbReference type="AlphaFoldDB" id="A0A6N2UDJ9"/>
<proteinExistence type="predicted"/>
<dbReference type="GO" id="GO:0003677">
    <property type="term" value="F:DNA binding"/>
    <property type="evidence" value="ECO:0007669"/>
    <property type="project" value="UniProtKB-UniRule"/>
</dbReference>
<dbReference type="SUPFAM" id="SSF46689">
    <property type="entry name" value="Homeodomain-like"/>
    <property type="match status" value="1"/>
</dbReference>
<evidence type="ECO:0000256" key="1">
    <source>
        <dbReference type="ARBA" id="ARBA00023125"/>
    </source>
</evidence>
<sequence>MALTSSYERKVQVVPNPRQDAPKVGRPRDEVVETKIIESALTLYGEVGWAAFNLTKVASAAGVGKSSIYTRWETRDDLLKDAFARLVRCPGPRGNSAREVLMNEAEFRLREYLGPNRRAVRRLFVEAGETNDPTIALIHNQIFITPLGAIRTRLWEFKSAGQIKDTLSVTRLLDAVEGSVLMRTFCLPDDYIDCFMLKVPRYLEALIDDQLHDNLNSSLRAVS</sequence>
<reference evidence="5" key="1">
    <citation type="submission" date="2019-11" db="EMBL/GenBank/DDBJ databases">
        <authorList>
            <person name="Feng L."/>
        </authorList>
    </citation>
    <scope>NUCLEOTIDE SEQUENCE</scope>
    <source>
        <strain evidence="5">AodontolyticusLFYP35</strain>
    </source>
</reference>
<dbReference type="PRINTS" id="PR00455">
    <property type="entry name" value="HTHTETR"/>
</dbReference>
<organism evidence="5">
    <name type="scientific">Schaalia odontolytica</name>
    <dbReference type="NCBI Taxonomy" id="1660"/>
    <lineage>
        <taxon>Bacteria</taxon>
        <taxon>Bacillati</taxon>
        <taxon>Actinomycetota</taxon>
        <taxon>Actinomycetes</taxon>
        <taxon>Actinomycetales</taxon>
        <taxon>Actinomycetaceae</taxon>
        <taxon>Schaalia</taxon>
    </lineage>
</organism>